<accession>A0A8K0WM59</accession>
<evidence type="ECO:0000313" key="1">
    <source>
        <dbReference type="EMBL" id="KAH7310457.1"/>
    </source>
</evidence>
<keyword evidence="2" id="KW-1185">Reference proteome</keyword>
<organism evidence="1 2">
    <name type="scientific">Stachybotrys elegans</name>
    <dbReference type="NCBI Taxonomy" id="80388"/>
    <lineage>
        <taxon>Eukaryota</taxon>
        <taxon>Fungi</taxon>
        <taxon>Dikarya</taxon>
        <taxon>Ascomycota</taxon>
        <taxon>Pezizomycotina</taxon>
        <taxon>Sordariomycetes</taxon>
        <taxon>Hypocreomycetidae</taxon>
        <taxon>Hypocreales</taxon>
        <taxon>Stachybotryaceae</taxon>
        <taxon>Stachybotrys</taxon>
    </lineage>
</organism>
<sequence length="256" mass="29709">MDQLAIQNGDSFNKALKGLKRAERAVVKDELRQFKRHYLKSGEKEAKAWENAKRDTCWNALDGRPVEEIRHDLWDEMRQVQTWRVKGLPKPRPQTPYLDRLLLCCKKYGVTGQVALYWVRSYYVRNKKCHPGTPCLRQLFIHGKTRPEEAVDWKKLSIAFEDKKKENVAMQKAGQLSQWDLVATNAALDCRKRELVSSNSAPTQVGRNMADFLIKESQTTVSRPPAEYSLHHAHWKQQWADIPSEAEFQSQYADVV</sequence>
<dbReference type="AlphaFoldDB" id="A0A8K0WM59"/>
<reference evidence="1" key="1">
    <citation type="journal article" date="2021" name="Nat. Commun.">
        <title>Genetic determinants of endophytism in the Arabidopsis root mycobiome.</title>
        <authorList>
            <person name="Mesny F."/>
            <person name="Miyauchi S."/>
            <person name="Thiergart T."/>
            <person name="Pickel B."/>
            <person name="Atanasova L."/>
            <person name="Karlsson M."/>
            <person name="Huettel B."/>
            <person name="Barry K.W."/>
            <person name="Haridas S."/>
            <person name="Chen C."/>
            <person name="Bauer D."/>
            <person name="Andreopoulos W."/>
            <person name="Pangilinan J."/>
            <person name="LaButti K."/>
            <person name="Riley R."/>
            <person name="Lipzen A."/>
            <person name="Clum A."/>
            <person name="Drula E."/>
            <person name="Henrissat B."/>
            <person name="Kohler A."/>
            <person name="Grigoriev I.V."/>
            <person name="Martin F.M."/>
            <person name="Hacquard S."/>
        </authorList>
    </citation>
    <scope>NUCLEOTIDE SEQUENCE</scope>
    <source>
        <strain evidence="1">MPI-CAGE-CH-0235</strain>
    </source>
</reference>
<comment type="caution">
    <text evidence="1">The sequence shown here is derived from an EMBL/GenBank/DDBJ whole genome shotgun (WGS) entry which is preliminary data.</text>
</comment>
<proteinExistence type="predicted"/>
<dbReference type="Proteomes" id="UP000813444">
    <property type="component" value="Unassembled WGS sequence"/>
</dbReference>
<gene>
    <name evidence="1" type="ORF">B0I35DRAFT_489216</name>
</gene>
<evidence type="ECO:0000313" key="2">
    <source>
        <dbReference type="Proteomes" id="UP000813444"/>
    </source>
</evidence>
<name>A0A8K0WM59_9HYPO</name>
<dbReference type="EMBL" id="JAGPNK010000012">
    <property type="protein sequence ID" value="KAH7310457.1"/>
    <property type="molecule type" value="Genomic_DNA"/>
</dbReference>
<protein>
    <submittedName>
        <fullName evidence="1">Uncharacterized protein</fullName>
    </submittedName>
</protein>